<protein>
    <submittedName>
        <fullName evidence="2">Uncharacterized protein</fullName>
    </submittedName>
</protein>
<evidence type="ECO:0000256" key="1">
    <source>
        <dbReference type="SAM" id="Phobius"/>
    </source>
</evidence>
<reference evidence="2" key="2">
    <citation type="submission" date="2020-09" db="EMBL/GenBank/DDBJ databases">
        <authorList>
            <person name="Sun Q."/>
            <person name="Zhou Y."/>
        </authorList>
    </citation>
    <scope>NUCLEOTIDE SEQUENCE</scope>
    <source>
        <strain evidence="2">CGMCC 1.15493</strain>
    </source>
</reference>
<organism evidence="2 3">
    <name type="scientific">Aureimonas glaciei</name>
    <dbReference type="NCBI Taxonomy" id="1776957"/>
    <lineage>
        <taxon>Bacteria</taxon>
        <taxon>Pseudomonadati</taxon>
        <taxon>Pseudomonadota</taxon>
        <taxon>Alphaproteobacteria</taxon>
        <taxon>Hyphomicrobiales</taxon>
        <taxon>Aurantimonadaceae</taxon>
        <taxon>Aureimonas</taxon>
    </lineage>
</organism>
<dbReference type="Proteomes" id="UP000613160">
    <property type="component" value="Unassembled WGS sequence"/>
</dbReference>
<accession>A0A916XWM5</accession>
<keyword evidence="3" id="KW-1185">Reference proteome</keyword>
<reference evidence="2" key="1">
    <citation type="journal article" date="2014" name="Int. J. Syst. Evol. Microbiol.">
        <title>Complete genome sequence of Corynebacterium casei LMG S-19264T (=DSM 44701T), isolated from a smear-ripened cheese.</title>
        <authorList>
            <consortium name="US DOE Joint Genome Institute (JGI-PGF)"/>
            <person name="Walter F."/>
            <person name="Albersmeier A."/>
            <person name="Kalinowski J."/>
            <person name="Ruckert C."/>
        </authorList>
    </citation>
    <scope>NUCLEOTIDE SEQUENCE</scope>
    <source>
        <strain evidence="2">CGMCC 1.15493</strain>
    </source>
</reference>
<dbReference type="EMBL" id="BMJJ01000004">
    <property type="protein sequence ID" value="GGD17228.1"/>
    <property type="molecule type" value="Genomic_DNA"/>
</dbReference>
<evidence type="ECO:0000313" key="2">
    <source>
        <dbReference type="EMBL" id="GGD17228.1"/>
    </source>
</evidence>
<keyword evidence="1" id="KW-0472">Membrane</keyword>
<dbReference type="AlphaFoldDB" id="A0A916XWM5"/>
<keyword evidence="1" id="KW-1133">Transmembrane helix</keyword>
<comment type="caution">
    <text evidence="2">The sequence shown here is derived from an EMBL/GenBank/DDBJ whole genome shotgun (WGS) entry which is preliminary data.</text>
</comment>
<evidence type="ECO:0000313" key="3">
    <source>
        <dbReference type="Proteomes" id="UP000613160"/>
    </source>
</evidence>
<name>A0A916XWM5_9HYPH</name>
<gene>
    <name evidence="2" type="ORF">GCM10011335_20110</name>
</gene>
<feature type="transmembrane region" description="Helical" evidence="1">
    <location>
        <begin position="23"/>
        <end position="40"/>
    </location>
</feature>
<keyword evidence="1" id="KW-0812">Transmembrane</keyword>
<proteinExistence type="predicted"/>
<sequence>MAVTQTHKHSDYLSRRRAESREYWLIFCVAYLPMLMTTIVERIAGGSRPSLGDAPRRSVFAEAKAATAACIPFAFM</sequence>
<dbReference type="RefSeq" id="WP_188850468.1">
    <property type="nucleotide sequence ID" value="NZ_BMJJ01000004.1"/>
</dbReference>